<evidence type="ECO:0000313" key="2">
    <source>
        <dbReference type="Proteomes" id="UP001596422"/>
    </source>
</evidence>
<proteinExistence type="predicted"/>
<comment type="caution">
    <text evidence="1">The sequence shown here is derived from an EMBL/GenBank/DDBJ whole genome shotgun (WGS) entry which is preliminary data.</text>
</comment>
<accession>A0ABW2A2Z1</accession>
<evidence type="ECO:0000313" key="1">
    <source>
        <dbReference type="EMBL" id="MFC6671842.1"/>
    </source>
</evidence>
<name>A0ABW2A2Z1_9GAMM</name>
<protein>
    <submittedName>
        <fullName evidence="1">Uncharacterized protein</fullName>
    </submittedName>
</protein>
<dbReference type="RefSeq" id="WP_379910326.1">
    <property type="nucleotide sequence ID" value="NZ_JBHSWE010000001.1"/>
</dbReference>
<dbReference type="EMBL" id="JBHSWE010000001">
    <property type="protein sequence ID" value="MFC6671842.1"/>
    <property type="molecule type" value="Genomic_DNA"/>
</dbReference>
<gene>
    <name evidence="1" type="ORF">ACFQDL_18555</name>
</gene>
<organism evidence="1 2">
    <name type="scientific">Marinobacterium aestuariivivens</name>
    <dbReference type="NCBI Taxonomy" id="1698799"/>
    <lineage>
        <taxon>Bacteria</taxon>
        <taxon>Pseudomonadati</taxon>
        <taxon>Pseudomonadota</taxon>
        <taxon>Gammaproteobacteria</taxon>
        <taxon>Oceanospirillales</taxon>
        <taxon>Oceanospirillaceae</taxon>
        <taxon>Marinobacterium</taxon>
    </lineage>
</organism>
<keyword evidence="2" id="KW-1185">Reference proteome</keyword>
<reference evidence="2" key="1">
    <citation type="journal article" date="2019" name="Int. J. Syst. Evol. Microbiol.">
        <title>The Global Catalogue of Microorganisms (GCM) 10K type strain sequencing project: providing services to taxonomists for standard genome sequencing and annotation.</title>
        <authorList>
            <consortium name="The Broad Institute Genomics Platform"/>
            <consortium name="The Broad Institute Genome Sequencing Center for Infectious Disease"/>
            <person name="Wu L."/>
            <person name="Ma J."/>
        </authorList>
    </citation>
    <scope>NUCLEOTIDE SEQUENCE [LARGE SCALE GENOMIC DNA]</scope>
    <source>
        <strain evidence="2">NBRC 111756</strain>
    </source>
</reference>
<sequence>MTVRSGPLGQVTWRIDFETGGKPQLCINSKIPNAVDQIKSNPMFQALVLPAALRQILLHYLWNDDEDNQEADGWLRFAEHIAIERPVEKDPLTLNNWVEDVVDSFSKQFGLCDQLIRSMEDDND</sequence>
<dbReference type="Proteomes" id="UP001596422">
    <property type="component" value="Unassembled WGS sequence"/>
</dbReference>